<dbReference type="KEGG" id="pfaa:MM59RIKEN_29970"/>
<dbReference type="GO" id="GO:0003677">
    <property type="term" value="F:DNA binding"/>
    <property type="evidence" value="ECO:0007669"/>
    <property type="project" value="UniProtKB-KW"/>
</dbReference>
<keyword evidence="2" id="KW-0805">Transcription regulation</keyword>
<keyword evidence="6" id="KW-0614">Plasmid</keyword>
<dbReference type="PROSITE" id="PS50931">
    <property type="entry name" value="HTH_LYSR"/>
    <property type="match status" value="1"/>
</dbReference>
<geneLocation type="plasmid" evidence="6 7">
    <name>pMM59_01</name>
</geneLocation>
<dbReference type="InterPro" id="IPR036390">
    <property type="entry name" value="WH_DNA-bd_sf"/>
</dbReference>
<reference evidence="6" key="1">
    <citation type="submission" date="2020-09" db="EMBL/GenBank/DDBJ databases">
        <title>New species isolated from human feces.</title>
        <authorList>
            <person name="Kitahara M."/>
            <person name="Shigeno Y."/>
            <person name="Shime M."/>
            <person name="Matsumoto Y."/>
            <person name="Nakamura S."/>
            <person name="Motooka D."/>
            <person name="Fukuoka S."/>
            <person name="Nishikawa H."/>
            <person name="Benno Y."/>
        </authorList>
    </citation>
    <scope>NUCLEOTIDE SEQUENCE</scope>
    <source>
        <strain evidence="6">MM59</strain>
        <plasmid evidence="6">pMM59_01</plasmid>
    </source>
</reference>
<protein>
    <submittedName>
        <fullName evidence="6">LysR family transcriptional regulator</fullName>
    </submittedName>
</protein>
<evidence type="ECO:0000256" key="3">
    <source>
        <dbReference type="ARBA" id="ARBA00023125"/>
    </source>
</evidence>
<dbReference type="AlphaFoldDB" id="A0A810QBM4"/>
<keyword evidence="7" id="KW-1185">Reference proteome</keyword>
<evidence type="ECO:0000313" key="6">
    <source>
        <dbReference type="EMBL" id="BCK85678.1"/>
    </source>
</evidence>
<evidence type="ECO:0000256" key="4">
    <source>
        <dbReference type="ARBA" id="ARBA00023163"/>
    </source>
</evidence>
<dbReference type="Pfam" id="PF03466">
    <property type="entry name" value="LysR_substrate"/>
    <property type="match status" value="1"/>
</dbReference>
<dbReference type="RefSeq" id="WP_187028753.1">
    <property type="nucleotide sequence ID" value="NZ_AP023421.1"/>
</dbReference>
<keyword evidence="4" id="KW-0804">Transcription</keyword>
<comment type="similarity">
    <text evidence="1">Belongs to the LysR transcriptional regulatory family.</text>
</comment>
<dbReference type="PANTHER" id="PTHR30419">
    <property type="entry name" value="HTH-TYPE TRANSCRIPTIONAL REGULATOR YBHD"/>
    <property type="match status" value="1"/>
</dbReference>
<dbReference type="SUPFAM" id="SSF53850">
    <property type="entry name" value="Periplasmic binding protein-like II"/>
    <property type="match status" value="1"/>
</dbReference>
<dbReference type="InterPro" id="IPR050950">
    <property type="entry name" value="HTH-type_LysR_regulators"/>
</dbReference>
<accession>A0A810QBM4</accession>
<proteinExistence type="inferred from homology"/>
<dbReference type="GO" id="GO:0003700">
    <property type="term" value="F:DNA-binding transcription factor activity"/>
    <property type="evidence" value="ECO:0007669"/>
    <property type="project" value="InterPro"/>
</dbReference>
<dbReference type="InterPro" id="IPR000847">
    <property type="entry name" value="LysR_HTH_N"/>
</dbReference>
<dbReference type="InterPro" id="IPR005119">
    <property type="entry name" value="LysR_subst-bd"/>
</dbReference>
<feature type="domain" description="HTH lysR-type" evidence="5">
    <location>
        <begin position="9"/>
        <end position="60"/>
    </location>
</feature>
<dbReference type="Pfam" id="PF00126">
    <property type="entry name" value="HTH_1"/>
    <property type="match status" value="1"/>
</dbReference>
<dbReference type="Gene3D" id="1.10.10.10">
    <property type="entry name" value="Winged helix-like DNA-binding domain superfamily/Winged helix DNA-binding domain"/>
    <property type="match status" value="1"/>
</dbReference>
<name>A0A810QBM4_9FIRM</name>
<dbReference type="Gene3D" id="3.40.190.290">
    <property type="match status" value="1"/>
</dbReference>
<dbReference type="Proteomes" id="UP000679848">
    <property type="component" value="Plasmid pMM59_01"/>
</dbReference>
<keyword evidence="3" id="KW-0238">DNA-binding</keyword>
<evidence type="ECO:0000256" key="1">
    <source>
        <dbReference type="ARBA" id="ARBA00009437"/>
    </source>
</evidence>
<sequence length="301" mass="34266">MEITYDYYRIFYYVAKYKSFSKAANVLGSNQPNITKFMNNLESQLRCKLFVRSNRGTVLTPEGEKLYTHVAVAYEHLRKAELELTDDKSLQSGVVTIGSCESALHGILLPVLENFHARYPGIRLCISNISTSQALQLLRNGVSDFAVVTTPTNILPHFNETTLSTFHDLLIGSRQYRFLCKTPLHYVDILSYPMIGLGKGTMTYEFYTQLFLKNGLVWKLDTEVGTTNQLLPMIECNLGIGFLADFLARNAIETGRVFQIPLCMEMPEREILLVEDKTRRLSIAANRFKKMLIDYSNGLCR</sequence>
<organism evidence="6 7">
    <name type="scientific">Pusillibacter faecalis</name>
    <dbReference type="NCBI Taxonomy" id="2714358"/>
    <lineage>
        <taxon>Bacteria</taxon>
        <taxon>Bacillati</taxon>
        <taxon>Bacillota</taxon>
        <taxon>Clostridia</taxon>
        <taxon>Eubacteriales</taxon>
        <taxon>Oscillospiraceae</taxon>
        <taxon>Pusillibacter</taxon>
    </lineage>
</organism>
<gene>
    <name evidence="6" type="ORF">MM59RIKEN_29970</name>
</gene>
<dbReference type="PANTHER" id="PTHR30419:SF8">
    <property type="entry name" value="NITROGEN ASSIMILATION TRANSCRIPTIONAL ACTIVATOR-RELATED"/>
    <property type="match status" value="1"/>
</dbReference>
<dbReference type="SUPFAM" id="SSF46785">
    <property type="entry name" value="Winged helix' DNA-binding domain"/>
    <property type="match status" value="1"/>
</dbReference>
<dbReference type="GO" id="GO:0005829">
    <property type="term" value="C:cytosol"/>
    <property type="evidence" value="ECO:0007669"/>
    <property type="project" value="TreeGrafter"/>
</dbReference>
<dbReference type="CDD" id="cd05466">
    <property type="entry name" value="PBP2_LTTR_substrate"/>
    <property type="match status" value="1"/>
</dbReference>
<dbReference type="EMBL" id="AP023421">
    <property type="protein sequence ID" value="BCK85678.1"/>
    <property type="molecule type" value="Genomic_DNA"/>
</dbReference>
<evidence type="ECO:0000256" key="2">
    <source>
        <dbReference type="ARBA" id="ARBA00023015"/>
    </source>
</evidence>
<dbReference type="InterPro" id="IPR036388">
    <property type="entry name" value="WH-like_DNA-bd_sf"/>
</dbReference>
<evidence type="ECO:0000259" key="5">
    <source>
        <dbReference type="PROSITE" id="PS50931"/>
    </source>
</evidence>
<evidence type="ECO:0000313" key="7">
    <source>
        <dbReference type="Proteomes" id="UP000679848"/>
    </source>
</evidence>